<dbReference type="RefSeq" id="WP_092787955.1">
    <property type="nucleotide sequence ID" value="NZ_FNAP01000020.1"/>
</dbReference>
<gene>
    <name evidence="2" type="ORF">SAMN05421720_1204</name>
</gene>
<reference evidence="2 3" key="1">
    <citation type="submission" date="2016-10" db="EMBL/GenBank/DDBJ databases">
        <authorList>
            <person name="de Groot N.N."/>
        </authorList>
    </citation>
    <scope>NUCLEOTIDE SEQUENCE [LARGE SCALE GENOMIC DNA]</scope>
    <source>
        <strain evidence="2 3">ATCC 700224</strain>
    </source>
</reference>
<protein>
    <submittedName>
        <fullName evidence="2">Uncharacterized protein</fullName>
    </submittedName>
</protein>
<dbReference type="EMBL" id="FNAP01000020">
    <property type="protein sequence ID" value="SDE98338.1"/>
    <property type="molecule type" value="Genomic_DNA"/>
</dbReference>
<proteinExistence type="predicted"/>
<organism evidence="2 3">
    <name type="scientific">Rhodospira trueperi</name>
    <dbReference type="NCBI Taxonomy" id="69960"/>
    <lineage>
        <taxon>Bacteria</taxon>
        <taxon>Pseudomonadati</taxon>
        <taxon>Pseudomonadota</taxon>
        <taxon>Alphaproteobacteria</taxon>
        <taxon>Rhodospirillales</taxon>
        <taxon>Rhodospirillaceae</taxon>
        <taxon>Rhodospira</taxon>
    </lineage>
</organism>
<keyword evidence="3" id="KW-1185">Reference proteome</keyword>
<dbReference type="Proteomes" id="UP000199412">
    <property type="component" value="Unassembled WGS sequence"/>
</dbReference>
<feature type="region of interest" description="Disordered" evidence="1">
    <location>
        <begin position="1"/>
        <end position="93"/>
    </location>
</feature>
<name>A0A1G7HD84_9PROT</name>
<accession>A0A1G7HD84</accession>
<dbReference type="STRING" id="69960.SAMN05421720_1204"/>
<feature type="compositionally biased region" description="Basic and acidic residues" evidence="1">
    <location>
        <begin position="1"/>
        <end position="29"/>
    </location>
</feature>
<evidence type="ECO:0000256" key="1">
    <source>
        <dbReference type="SAM" id="MobiDB-lite"/>
    </source>
</evidence>
<sequence>MTEPSESKSTEDRARLLTPERDRRRDPRTDPALLDTTEADEAPTGWTEAVTGEAAGRADLQDGGDWTAMVAPDLASDPVDFGDSGGRRRNRGD</sequence>
<dbReference type="AlphaFoldDB" id="A0A1G7HD84"/>
<evidence type="ECO:0000313" key="3">
    <source>
        <dbReference type="Proteomes" id="UP000199412"/>
    </source>
</evidence>
<evidence type="ECO:0000313" key="2">
    <source>
        <dbReference type="EMBL" id="SDE98338.1"/>
    </source>
</evidence>